<dbReference type="Pfam" id="PF00665">
    <property type="entry name" value="rve"/>
    <property type="match status" value="1"/>
</dbReference>
<dbReference type="CDD" id="cd09274">
    <property type="entry name" value="RNase_HI_RT_Ty3"/>
    <property type="match status" value="1"/>
</dbReference>
<organism evidence="15">
    <name type="scientific">Oikopleura dioica</name>
    <name type="common">Tunicate</name>
    <dbReference type="NCBI Taxonomy" id="34765"/>
    <lineage>
        <taxon>Eukaryota</taxon>
        <taxon>Metazoa</taxon>
        <taxon>Chordata</taxon>
        <taxon>Tunicata</taxon>
        <taxon>Appendicularia</taxon>
        <taxon>Copelata</taxon>
        <taxon>Oikopleuridae</taxon>
        <taxon>Oikopleura</taxon>
    </lineage>
</organism>
<keyword evidence="6" id="KW-0540">Nuclease</keyword>
<dbReference type="Pfam" id="PF17921">
    <property type="entry name" value="Integrase_H2C2"/>
    <property type="match status" value="1"/>
</dbReference>
<reference evidence="15" key="1">
    <citation type="journal article" date="2010" name="Science">
        <title>Plasticity of animal genome architecture unmasked by rapid evolution of a pelagic tunicate.</title>
        <authorList>
            <person name="Denoeud F."/>
            <person name="Henriet S."/>
            <person name="Mungpakdee S."/>
            <person name="Aury J.M."/>
            <person name="Da Silva C."/>
            <person name="Brinkmann H."/>
            <person name="Mikhaleva J."/>
            <person name="Olsen L.C."/>
            <person name="Jubin C."/>
            <person name="Canestro C."/>
            <person name="Bouquet J.M."/>
            <person name="Danks G."/>
            <person name="Poulain J."/>
            <person name="Campsteijn C."/>
            <person name="Adamski M."/>
            <person name="Cross I."/>
            <person name="Yadetie F."/>
            <person name="Muffato M."/>
            <person name="Louis A."/>
            <person name="Butcher S."/>
            <person name="Tsagkogeorga G."/>
            <person name="Konrad A."/>
            <person name="Singh S."/>
            <person name="Jensen M.F."/>
            <person name="Cong E.H."/>
            <person name="Eikeseth-Otteraa H."/>
            <person name="Noel B."/>
            <person name="Anthouard V."/>
            <person name="Porcel B.M."/>
            <person name="Kachouri-Lafond R."/>
            <person name="Nishino A."/>
            <person name="Ugolini M."/>
            <person name="Chourrout P."/>
            <person name="Nishida H."/>
            <person name="Aasland R."/>
            <person name="Huzurbazar S."/>
            <person name="Westhof E."/>
            <person name="Delsuc F."/>
            <person name="Lehrach H."/>
            <person name="Reinhardt R."/>
            <person name="Weissenbach J."/>
            <person name="Roy S.W."/>
            <person name="Artiguenave F."/>
            <person name="Postlethwait J.H."/>
            <person name="Manak J.R."/>
            <person name="Thompson E.M."/>
            <person name="Jaillon O."/>
            <person name="Du Pasquier L."/>
            <person name="Boudinot P."/>
            <person name="Liberles D.A."/>
            <person name="Volff J.N."/>
            <person name="Philippe H."/>
            <person name="Lenhard B."/>
            <person name="Roest Crollius H."/>
            <person name="Wincker P."/>
            <person name="Chourrout D."/>
        </authorList>
    </citation>
    <scope>NUCLEOTIDE SEQUENCE [LARGE SCALE GENOMIC DNA]</scope>
</reference>
<dbReference type="SUPFAM" id="SSF56672">
    <property type="entry name" value="DNA/RNA polymerases"/>
    <property type="match status" value="1"/>
</dbReference>
<comment type="similarity">
    <text evidence="1">Belongs to the beta type-B retroviral polymerase family. HERV class-II K(HML-2) pol subfamily.</text>
</comment>
<dbReference type="Pfam" id="PF17917">
    <property type="entry name" value="RT_RNaseH"/>
    <property type="match status" value="1"/>
</dbReference>
<feature type="region of interest" description="Disordered" evidence="11">
    <location>
        <begin position="1456"/>
        <end position="1519"/>
    </location>
</feature>
<dbReference type="GO" id="GO:0004523">
    <property type="term" value="F:RNA-DNA hybrid ribonuclease activity"/>
    <property type="evidence" value="ECO:0007669"/>
    <property type="project" value="UniProtKB-EC"/>
</dbReference>
<dbReference type="Proteomes" id="UP000011014">
    <property type="component" value="Unassembled WGS sequence"/>
</dbReference>
<feature type="domain" description="Peptidase A2" evidence="12">
    <location>
        <begin position="195"/>
        <end position="276"/>
    </location>
</feature>
<dbReference type="InterPro" id="IPR000477">
    <property type="entry name" value="RT_dom"/>
</dbReference>
<feature type="region of interest" description="Disordered" evidence="11">
    <location>
        <begin position="1350"/>
        <end position="1416"/>
    </location>
</feature>
<evidence type="ECO:0000256" key="10">
    <source>
        <dbReference type="ARBA" id="ARBA00039658"/>
    </source>
</evidence>
<dbReference type="Gene3D" id="3.30.420.10">
    <property type="entry name" value="Ribonuclease H-like superfamily/Ribonuclease H"/>
    <property type="match status" value="1"/>
</dbReference>
<dbReference type="Gene3D" id="3.10.10.10">
    <property type="entry name" value="HIV Type 1 Reverse Transcriptase, subunit A, domain 1"/>
    <property type="match status" value="1"/>
</dbReference>
<evidence type="ECO:0000256" key="6">
    <source>
        <dbReference type="ARBA" id="ARBA00022722"/>
    </source>
</evidence>
<dbReference type="InterPro" id="IPR036397">
    <property type="entry name" value="RNaseH_sf"/>
</dbReference>
<name>E4YWF5_OIKDI</name>
<evidence type="ECO:0000256" key="11">
    <source>
        <dbReference type="SAM" id="MobiDB-lite"/>
    </source>
</evidence>
<keyword evidence="7" id="KW-0255">Endonuclease</keyword>
<gene>
    <name evidence="15" type="ORF">GSOID_T00020382001</name>
</gene>
<dbReference type="GO" id="GO:0003676">
    <property type="term" value="F:nucleic acid binding"/>
    <property type="evidence" value="ECO:0007669"/>
    <property type="project" value="InterPro"/>
</dbReference>
<feature type="domain" description="Integrase catalytic" evidence="14">
    <location>
        <begin position="1043"/>
        <end position="1202"/>
    </location>
</feature>
<feature type="compositionally biased region" description="Low complexity" evidence="11">
    <location>
        <begin position="1398"/>
        <end position="1414"/>
    </location>
</feature>
<dbReference type="SUPFAM" id="SSF53098">
    <property type="entry name" value="Ribonuclease H-like"/>
    <property type="match status" value="1"/>
</dbReference>
<dbReference type="EC" id="3.1.26.4" evidence="2"/>
<keyword evidence="4" id="KW-0808">Transferase</keyword>
<dbReference type="CDD" id="cd01647">
    <property type="entry name" value="RT_LTR"/>
    <property type="match status" value="1"/>
</dbReference>
<feature type="compositionally biased region" description="Polar residues" evidence="11">
    <location>
        <begin position="1506"/>
        <end position="1519"/>
    </location>
</feature>
<dbReference type="Gene3D" id="1.10.340.70">
    <property type="match status" value="1"/>
</dbReference>
<dbReference type="InterPro" id="IPR041373">
    <property type="entry name" value="RT_RNaseH"/>
</dbReference>
<dbReference type="InterPro" id="IPR021109">
    <property type="entry name" value="Peptidase_aspartic_dom_sf"/>
</dbReference>
<dbReference type="PROSITE" id="PS50175">
    <property type="entry name" value="ASP_PROT_RETROV"/>
    <property type="match status" value="1"/>
</dbReference>
<dbReference type="Gene3D" id="2.40.70.10">
    <property type="entry name" value="Acid Proteases"/>
    <property type="match status" value="1"/>
</dbReference>
<protein>
    <recommendedName>
        <fullName evidence="10">Gypsy retrotransposon integrase-like protein 1</fullName>
        <ecNumber evidence="3">2.7.7.49</ecNumber>
        <ecNumber evidence="2">3.1.26.4</ecNumber>
    </recommendedName>
</protein>
<evidence type="ECO:0000259" key="14">
    <source>
        <dbReference type="PROSITE" id="PS50994"/>
    </source>
</evidence>
<evidence type="ECO:0000259" key="12">
    <source>
        <dbReference type="PROSITE" id="PS50175"/>
    </source>
</evidence>
<evidence type="ECO:0000256" key="7">
    <source>
        <dbReference type="ARBA" id="ARBA00022759"/>
    </source>
</evidence>
<proteinExistence type="inferred from homology"/>
<evidence type="ECO:0000256" key="8">
    <source>
        <dbReference type="ARBA" id="ARBA00022801"/>
    </source>
</evidence>
<sequence length="1519" mass="171409">SIGAQFLECSTWKSGRELLIKSFGAKSHYFLTVSEALDIEYDSERPVGHYTSLAAQKMEEAKNAITSSFFNHHKRQPTVDDVFDIWTATLLYTKIRVHDPDTFNAIYQNLSNVFDITELTRLTQSAKQNRVEASQVTAHFQKKGWKMHTTTNNDSKNDDLEPFPIHFEHVIKKNKDQQVYFAQASIFVDSTRFDTKMEVDTGAQSSILSSSCVPDLLLKQLTKCPYTVTGFNTTVKPQQPLGILKCRLAFNDGPAFTAKIAVMPGDTFPNLLGRDILDNDMTDSFKIDNTARTLTLFFNEAFTQTENQTIKLQGVRTRNLKQFRANQNRKSKSASGDPAPKDDKAHLTNIKCAVKQIKAELNISLPDDAEPGEKIKIAELIWKFKDVFGHEGESLGKFPHPVPIPTDGTSRNIGQHPIPVAFYKPVTDEISRMLSEDVIFEVKDQGGFNSPVLPIVKKDGSIRLCINFKNSLNKCLSDKSDPYHLPSMEDTLTQIGSGNRYFSCCDLRSGYWQCEIKESDRYKTSFQWGGKSYAFKRLPFGYRCSGNIFSRIVNQILDSSPTREKMLSYIDDVICFEKSFSAYYTVLENFFKSLRKFNAKLKSDKCSFSQYNKLTFWAASSTMKPPTSQKELLSLIGSLNWIRVFLETKMGEKISTGCFSHRMVPINEVRNAANIDKKFRWTKEADLALKDIQMRMSTTPVVSFPNTNHMFHLYTDASLYAVGGILIQEYDGRVNLVSAISHTFTRAERRWNVSEKEMYGILWCCERLEKLLRGRFFHVHTDHRCLVYLNKRKFKNSKIHRWQTRLEEFDFHVSYIKGSENTFADFMSRRPGENDKALDYEADIPAGREYSISNDSPIRIFVPFWNNSQFPDKLRLTASTVHKISVKSLTAPKTIPLVSANFSNLSEFQLQDSALSKIIKKLESGSGILDVNSILPESDHRKPSLVKYQKSLFLDHVTSALMVNLRSGSRGVVPEAVKSHFLYVSHDLAGHLGVPRVLEKLEDLWWPTIEKDVENYVHSCVPCLRRKGSAGHRIKPPLGQLRRGKKPGQSIHIDYAHMTPSSGYKFYLVAVCSFSRYAWCIPCRSDTAATAARALLYKVFLPMDFLPDNLHSDRGTHFCSATVSEMCKLNGIKHTISTAFHPQSNSFAERANRTIKNSLYCMVNSPGKRNWVDCVPHVMRSLNSVKNKSTGVSPREVWFGRKSEFTNANGDSMTATSPKVFGLNVAELAKKVEKLVTLSMAAADKSMEQRLKNQPAPKPIPDGAAIYIKRDQLTDPRAKKEKWVGPLRAIKSNSWVVLVEDKNGARDFIHREHCVHASERISDLKWIEEFEDMYIFPHLTDIVKDKIPQKSPISKPAVEISSPKSQGGRINLESTPMPKSNKPPRLSMSPIVPAQTDSNSSGLHLNSSASSGGSVIPMKLGVDGGTMYETATDSSMIPEVVASEDTLISRHFNSNNDTATAVRHDNFDSQPNKTSGKRPRVDSPDSSAAKVAPPKRKSTRERKQTTRLSIQSSKGKTYV</sequence>
<dbReference type="PROSITE" id="PS50994">
    <property type="entry name" value="INTEGRASE"/>
    <property type="match status" value="1"/>
</dbReference>
<evidence type="ECO:0000256" key="1">
    <source>
        <dbReference type="ARBA" id="ARBA00010879"/>
    </source>
</evidence>
<dbReference type="SUPFAM" id="SSF50630">
    <property type="entry name" value="Acid proteases"/>
    <property type="match status" value="1"/>
</dbReference>
<dbReference type="CDD" id="cd00303">
    <property type="entry name" value="retropepsin_like"/>
    <property type="match status" value="1"/>
</dbReference>
<dbReference type="GO" id="GO:0006508">
    <property type="term" value="P:proteolysis"/>
    <property type="evidence" value="ECO:0007669"/>
    <property type="project" value="InterPro"/>
</dbReference>
<evidence type="ECO:0000259" key="13">
    <source>
        <dbReference type="PROSITE" id="PS50878"/>
    </source>
</evidence>
<keyword evidence="5" id="KW-0548">Nucleotidyltransferase</keyword>
<dbReference type="InterPro" id="IPR043128">
    <property type="entry name" value="Rev_trsase/Diguanyl_cyclase"/>
</dbReference>
<dbReference type="Gene3D" id="3.30.70.270">
    <property type="match status" value="2"/>
</dbReference>
<keyword evidence="8" id="KW-0378">Hydrolase</keyword>
<dbReference type="InterPro" id="IPR043502">
    <property type="entry name" value="DNA/RNA_pol_sf"/>
</dbReference>
<evidence type="ECO:0000256" key="5">
    <source>
        <dbReference type="ARBA" id="ARBA00022695"/>
    </source>
</evidence>
<feature type="non-terminal residue" evidence="15">
    <location>
        <position position="1"/>
    </location>
</feature>
<dbReference type="InterPro" id="IPR001584">
    <property type="entry name" value="Integrase_cat-core"/>
</dbReference>
<dbReference type="GO" id="GO:0004190">
    <property type="term" value="F:aspartic-type endopeptidase activity"/>
    <property type="evidence" value="ECO:0007669"/>
    <property type="project" value="InterPro"/>
</dbReference>
<evidence type="ECO:0000313" key="15">
    <source>
        <dbReference type="EMBL" id="CBY39790.1"/>
    </source>
</evidence>
<dbReference type="EC" id="2.7.7.49" evidence="3"/>
<dbReference type="GO" id="GO:0015074">
    <property type="term" value="P:DNA integration"/>
    <property type="evidence" value="ECO:0007669"/>
    <property type="project" value="InterPro"/>
</dbReference>
<evidence type="ECO:0000256" key="3">
    <source>
        <dbReference type="ARBA" id="ARBA00012493"/>
    </source>
</evidence>
<dbReference type="GO" id="GO:0003964">
    <property type="term" value="F:RNA-directed DNA polymerase activity"/>
    <property type="evidence" value="ECO:0007669"/>
    <property type="project" value="UniProtKB-KW"/>
</dbReference>
<dbReference type="PROSITE" id="PS50878">
    <property type="entry name" value="RT_POL"/>
    <property type="match status" value="1"/>
</dbReference>
<dbReference type="InterPro" id="IPR012337">
    <property type="entry name" value="RNaseH-like_sf"/>
</dbReference>
<dbReference type="InterPro" id="IPR050951">
    <property type="entry name" value="Retrovirus_Pol_polyprotein"/>
</dbReference>
<dbReference type="Pfam" id="PF00078">
    <property type="entry name" value="RVT_1"/>
    <property type="match status" value="1"/>
</dbReference>
<feature type="domain" description="Reverse transcriptase" evidence="13">
    <location>
        <begin position="436"/>
        <end position="622"/>
    </location>
</feature>
<dbReference type="InterPro" id="IPR041588">
    <property type="entry name" value="Integrase_H2C2"/>
</dbReference>
<feature type="region of interest" description="Disordered" evidence="11">
    <location>
        <begin position="323"/>
        <end position="344"/>
    </location>
</feature>
<evidence type="ECO:0000256" key="4">
    <source>
        <dbReference type="ARBA" id="ARBA00022679"/>
    </source>
</evidence>
<dbReference type="EMBL" id="FN655654">
    <property type="protein sequence ID" value="CBY39790.1"/>
    <property type="molecule type" value="Genomic_DNA"/>
</dbReference>
<keyword evidence="9" id="KW-0695">RNA-directed DNA polymerase</keyword>
<accession>E4YWF5</accession>
<dbReference type="InterPro" id="IPR001995">
    <property type="entry name" value="Peptidase_A2_cat"/>
</dbReference>
<dbReference type="PANTHER" id="PTHR37984">
    <property type="entry name" value="PROTEIN CBG26694"/>
    <property type="match status" value="1"/>
</dbReference>
<evidence type="ECO:0000256" key="9">
    <source>
        <dbReference type="ARBA" id="ARBA00022918"/>
    </source>
</evidence>
<evidence type="ECO:0000256" key="2">
    <source>
        <dbReference type="ARBA" id="ARBA00012180"/>
    </source>
</evidence>
<dbReference type="PANTHER" id="PTHR37984:SF5">
    <property type="entry name" value="PROTEIN NYNRIN-LIKE"/>
    <property type="match status" value="1"/>
</dbReference>